<dbReference type="InterPro" id="IPR047347">
    <property type="entry name" value="YvaQ-like_sensor"/>
</dbReference>
<dbReference type="PROSITE" id="PS50111">
    <property type="entry name" value="CHEMOTAXIS_TRANSDUC_2"/>
    <property type="match status" value="1"/>
</dbReference>
<evidence type="ECO:0000256" key="4">
    <source>
        <dbReference type="PROSITE-ProRule" id="PRU00284"/>
    </source>
</evidence>
<keyword evidence="5" id="KW-0812">Transmembrane</keyword>
<dbReference type="EMBL" id="JABBFW010000010">
    <property type="protein sequence ID" value="NML16481.1"/>
    <property type="molecule type" value="Genomic_DNA"/>
</dbReference>
<keyword evidence="5" id="KW-0472">Membrane</keyword>
<proteinExistence type="inferred from homology"/>
<dbReference type="Proteomes" id="UP000574067">
    <property type="component" value="Unassembled WGS sequence"/>
</dbReference>
<dbReference type="GO" id="GO:0006935">
    <property type="term" value="P:chemotaxis"/>
    <property type="evidence" value="ECO:0007669"/>
    <property type="project" value="InterPro"/>
</dbReference>
<keyword evidence="4" id="KW-0807">Transducer</keyword>
<sequence>MIDFRNLNIGTRLALSFAGIVSLIALLAVTAFMQLSSARHDTQELTGAQSERLRLATEWRENILVNSQRTLAIVYSADKSLTARFADEMKALTARTTEIQKRYTEIETEAQAVALMEQMGQVRKQYLQQREALVNNPPQDPAALERATAEFKATVQAYIAAATRLFEHEQSRSTAMGAAMTAELGAIQFKLVATAVTCAVLAAVLGWLLARGIVRPLAAAQASAERIAGGDLSVQVEAGRQDEVGRLLQAIARMQDALRHLVGDIRASVENIGVASAEVAAGNQDLSARTEQASASLQQTAASVEQISSTIRQSSDSATEADRLARQASAVAGEGGQAVLRVVSTMDAISQSSQRIGDIVGVIDGIAFQTNILALNAAVEAARAGEQGRGFAVVAGEVRALAQRSASAAKEIKDLIADSLRRVEAGAQEARAAGRTIEGVVGRVQDVSGIVSRITAAANEQARGIDEVNLAVSQLDTVTQQNAALVEESAAAAASLKDQTQHLTRSVQRFRLA</sequence>
<keyword evidence="2" id="KW-0488">Methylation</keyword>
<dbReference type="Pfam" id="PF00015">
    <property type="entry name" value="MCPsignal"/>
    <property type="match status" value="1"/>
</dbReference>
<gene>
    <name evidence="8" type="ORF">HHL10_15970</name>
</gene>
<comment type="similarity">
    <text evidence="3">Belongs to the methyl-accepting chemotaxis (MCP) protein family.</text>
</comment>
<dbReference type="AlphaFoldDB" id="A0A848FF04"/>
<feature type="domain" description="Methyl-accepting transducer" evidence="6">
    <location>
        <begin position="268"/>
        <end position="497"/>
    </location>
</feature>
<name>A0A848FF04_9BURK</name>
<accession>A0A848FF04</accession>
<dbReference type="CDD" id="cd06225">
    <property type="entry name" value="HAMP"/>
    <property type="match status" value="1"/>
</dbReference>
<keyword evidence="5" id="KW-1133">Transmembrane helix</keyword>
<dbReference type="SUPFAM" id="SSF58104">
    <property type="entry name" value="Methyl-accepting chemotaxis protein (MCP) signaling domain"/>
    <property type="match status" value="1"/>
</dbReference>
<feature type="domain" description="HAMP" evidence="7">
    <location>
        <begin position="211"/>
        <end position="263"/>
    </location>
</feature>
<evidence type="ECO:0000256" key="5">
    <source>
        <dbReference type="SAM" id="Phobius"/>
    </source>
</evidence>
<dbReference type="CDD" id="cd19411">
    <property type="entry name" value="MCP2201-like_sensor"/>
    <property type="match status" value="1"/>
</dbReference>
<keyword evidence="9" id="KW-1185">Reference proteome</keyword>
<dbReference type="InterPro" id="IPR003660">
    <property type="entry name" value="HAMP_dom"/>
</dbReference>
<evidence type="ECO:0000259" key="6">
    <source>
        <dbReference type="PROSITE" id="PS50111"/>
    </source>
</evidence>
<dbReference type="PROSITE" id="PS50885">
    <property type="entry name" value="HAMP"/>
    <property type="match status" value="1"/>
</dbReference>
<comment type="subcellular location">
    <subcellularLocation>
        <location evidence="1">Membrane</location>
    </subcellularLocation>
</comment>
<evidence type="ECO:0000313" key="9">
    <source>
        <dbReference type="Proteomes" id="UP000574067"/>
    </source>
</evidence>
<dbReference type="GO" id="GO:0004888">
    <property type="term" value="F:transmembrane signaling receptor activity"/>
    <property type="evidence" value="ECO:0007669"/>
    <property type="project" value="InterPro"/>
</dbReference>
<dbReference type="GO" id="GO:0005886">
    <property type="term" value="C:plasma membrane"/>
    <property type="evidence" value="ECO:0007669"/>
    <property type="project" value="TreeGrafter"/>
</dbReference>
<dbReference type="Gene3D" id="1.10.287.950">
    <property type="entry name" value="Methyl-accepting chemotaxis protein"/>
    <property type="match status" value="1"/>
</dbReference>
<dbReference type="SMART" id="SM00283">
    <property type="entry name" value="MA"/>
    <property type="match status" value="1"/>
</dbReference>
<reference evidence="8 9" key="1">
    <citation type="submission" date="2020-04" db="EMBL/GenBank/DDBJ databases">
        <title>Azohydromonas sp. isolated from soil.</title>
        <authorList>
            <person name="Dahal R.H."/>
        </authorList>
    </citation>
    <scope>NUCLEOTIDE SEQUENCE [LARGE SCALE GENOMIC DNA]</scope>
    <source>
        <strain evidence="8 9">G-1-1-14</strain>
    </source>
</reference>
<evidence type="ECO:0000259" key="7">
    <source>
        <dbReference type="PROSITE" id="PS50885"/>
    </source>
</evidence>
<dbReference type="InterPro" id="IPR051310">
    <property type="entry name" value="MCP_chemotaxis"/>
</dbReference>
<dbReference type="InterPro" id="IPR004090">
    <property type="entry name" value="Chemotax_Me-accpt_rcpt"/>
</dbReference>
<dbReference type="PANTHER" id="PTHR43531:SF14">
    <property type="entry name" value="METHYL-ACCEPTING CHEMOTAXIS PROTEIN I-RELATED"/>
    <property type="match status" value="1"/>
</dbReference>
<organism evidence="8 9">
    <name type="scientific">Azohydromonas caseinilytica</name>
    <dbReference type="NCBI Taxonomy" id="2728836"/>
    <lineage>
        <taxon>Bacteria</taxon>
        <taxon>Pseudomonadati</taxon>
        <taxon>Pseudomonadota</taxon>
        <taxon>Betaproteobacteria</taxon>
        <taxon>Burkholderiales</taxon>
        <taxon>Sphaerotilaceae</taxon>
        <taxon>Azohydromonas</taxon>
    </lineage>
</organism>
<dbReference type="FunFam" id="1.10.287.950:FF:000001">
    <property type="entry name" value="Methyl-accepting chemotaxis sensory transducer"/>
    <property type="match status" value="1"/>
</dbReference>
<protein>
    <submittedName>
        <fullName evidence="8">HAMP domain-containing protein</fullName>
    </submittedName>
</protein>
<comment type="caution">
    <text evidence="8">The sequence shown here is derived from an EMBL/GenBank/DDBJ whole genome shotgun (WGS) entry which is preliminary data.</text>
</comment>
<dbReference type="SMART" id="SM00304">
    <property type="entry name" value="HAMP"/>
    <property type="match status" value="1"/>
</dbReference>
<dbReference type="Pfam" id="PF12729">
    <property type="entry name" value="4HB_MCP_1"/>
    <property type="match status" value="1"/>
</dbReference>
<dbReference type="Pfam" id="PF00672">
    <property type="entry name" value="HAMP"/>
    <property type="match status" value="1"/>
</dbReference>
<dbReference type="PANTHER" id="PTHR43531">
    <property type="entry name" value="PROTEIN ICFG"/>
    <property type="match status" value="1"/>
</dbReference>
<dbReference type="Gene3D" id="6.10.340.10">
    <property type="match status" value="1"/>
</dbReference>
<dbReference type="CDD" id="cd11386">
    <property type="entry name" value="MCP_signal"/>
    <property type="match status" value="1"/>
</dbReference>
<dbReference type="GO" id="GO:0007165">
    <property type="term" value="P:signal transduction"/>
    <property type="evidence" value="ECO:0007669"/>
    <property type="project" value="UniProtKB-KW"/>
</dbReference>
<evidence type="ECO:0000256" key="2">
    <source>
        <dbReference type="ARBA" id="ARBA00022481"/>
    </source>
</evidence>
<evidence type="ECO:0000256" key="3">
    <source>
        <dbReference type="ARBA" id="ARBA00029447"/>
    </source>
</evidence>
<feature type="transmembrane region" description="Helical" evidence="5">
    <location>
        <begin position="13"/>
        <end position="33"/>
    </location>
</feature>
<dbReference type="PRINTS" id="PR00260">
    <property type="entry name" value="CHEMTRNSDUCR"/>
</dbReference>
<evidence type="ECO:0000256" key="1">
    <source>
        <dbReference type="ARBA" id="ARBA00004370"/>
    </source>
</evidence>
<dbReference type="InterPro" id="IPR024478">
    <property type="entry name" value="HlyB_4HB_MCP"/>
</dbReference>
<dbReference type="InterPro" id="IPR004089">
    <property type="entry name" value="MCPsignal_dom"/>
</dbReference>
<evidence type="ECO:0000313" key="8">
    <source>
        <dbReference type="EMBL" id="NML16481.1"/>
    </source>
</evidence>